<dbReference type="CDD" id="cd14727">
    <property type="entry name" value="ChanN-like"/>
    <property type="match status" value="1"/>
</dbReference>
<dbReference type="InterPro" id="IPR016773">
    <property type="entry name" value="Fe3_uptake_reg_CjrA_prd"/>
</dbReference>
<evidence type="ECO:0000313" key="2">
    <source>
        <dbReference type="EMBL" id="PMB42227.1"/>
    </source>
</evidence>
<name>A0A2N6M669_9CYAN</name>
<reference evidence="2 3" key="1">
    <citation type="submission" date="2017-07" db="EMBL/GenBank/DDBJ databases">
        <title>Genomes of Fischerella (Mastigocladus) sp. strains.</title>
        <authorList>
            <person name="Miller S.R."/>
        </authorList>
    </citation>
    <scope>NUCLEOTIDE SEQUENCE [LARGE SCALE GENOMIC DNA]</scope>
    <source>
        <strain evidence="2 3">CCMEE 5330</strain>
    </source>
</reference>
<dbReference type="AlphaFoldDB" id="A0A2N6M669"/>
<organism evidence="2 3">
    <name type="scientific">Fischerella thermalis CCMEE 5330</name>
    <dbReference type="NCBI Taxonomy" id="2019670"/>
    <lineage>
        <taxon>Bacteria</taxon>
        <taxon>Bacillati</taxon>
        <taxon>Cyanobacteriota</taxon>
        <taxon>Cyanophyceae</taxon>
        <taxon>Nostocales</taxon>
        <taxon>Hapalosiphonaceae</taxon>
        <taxon>Fischerella</taxon>
    </lineage>
</organism>
<comment type="caution">
    <text evidence="2">The sequence shown here is derived from an EMBL/GenBank/DDBJ whole genome shotgun (WGS) entry which is preliminary data.</text>
</comment>
<dbReference type="Proteomes" id="UP000234966">
    <property type="component" value="Unassembled WGS sequence"/>
</dbReference>
<accession>A0A2N6M669</accession>
<dbReference type="InterPro" id="IPR007314">
    <property type="entry name" value="Cofac_haem-bd_dom"/>
</dbReference>
<dbReference type="SUPFAM" id="SSF159501">
    <property type="entry name" value="EreA/ChaN-like"/>
    <property type="match status" value="1"/>
</dbReference>
<dbReference type="RefSeq" id="WP_084552288.1">
    <property type="nucleotide sequence ID" value="NZ_NMQI01000364.1"/>
</dbReference>
<dbReference type="Gene3D" id="3.40.50.11550">
    <property type="match status" value="1"/>
</dbReference>
<dbReference type="Pfam" id="PF04187">
    <property type="entry name" value="Cofac_haem_bdg"/>
    <property type="match status" value="1"/>
</dbReference>
<gene>
    <name evidence="2" type="ORF">CEN41_15740</name>
</gene>
<proteinExistence type="predicted"/>
<evidence type="ECO:0000259" key="1">
    <source>
        <dbReference type="Pfam" id="PF04187"/>
    </source>
</evidence>
<sequence>MTLFMQTKLLAYARILANEQQSFPSKKLFFYLLTLTFYFLLSTLPACAATVKSSCPPKLVMAAPPSNVDTIFPDWDKSCGKPENFIYSRQQMLTELAEANVVYLGETHDSSVDHQNQLQIIQELQRHHPKIAVAMEMFQRPYQGVVDQYLAGKLTEQELVEKSEYEKRWGFPWEYYTPILRFAKEKQLPILALNTPTEITRKVARQGLESLTASERKFIPPFSEIRTDNQKYQHLSLQAFQQHQNNGHGNNSGAERFFLAQVLWDETMAEGIAEFVKANPDYRVVVLAGQGHIVYGYGIPSRVARRLGGKKLMQLSVLLSPTQETITGKDEVAIADFIFKL</sequence>
<dbReference type="PIRSF" id="PIRSF020419">
    <property type="entry name" value="Fe_uptake_reg_CjrA_prd"/>
    <property type="match status" value="1"/>
</dbReference>
<protein>
    <recommendedName>
        <fullName evidence="1">Haem-binding uptake Tiki superfamily ChaN domain-containing protein</fullName>
    </recommendedName>
</protein>
<feature type="domain" description="Haem-binding uptake Tiki superfamily ChaN" evidence="1">
    <location>
        <begin position="92"/>
        <end position="303"/>
    </location>
</feature>
<evidence type="ECO:0000313" key="3">
    <source>
        <dbReference type="Proteomes" id="UP000234966"/>
    </source>
</evidence>
<dbReference type="EMBL" id="NMQI01000364">
    <property type="protein sequence ID" value="PMB42227.1"/>
    <property type="molecule type" value="Genomic_DNA"/>
</dbReference>